<dbReference type="GeneID" id="93527972"/>
<dbReference type="AlphaFoldDB" id="A0A9Q7E6R4"/>
<sequence>MKNNIIKIITLLFYCLPFLVITSCVSDKCSDIVGSPPPYQGLYIHFIDKDDKDIQLDWSLISIISADEKEKIEYHANSILNFLIGIKNPILSNTITITYDKEQILELEYEKRKASSKCNSDSYFIEKPTLHSLSDNYQIQNPDEDTIEGYFFVKVMK</sequence>
<dbReference type="Proteomes" id="UP000596202">
    <property type="component" value="Chromosome"/>
</dbReference>
<dbReference type="RefSeq" id="WP_002985405.1">
    <property type="nucleotide sequence ID" value="NZ_CP068108.1"/>
</dbReference>
<evidence type="ECO:0008006" key="3">
    <source>
        <dbReference type="Google" id="ProtNLM"/>
    </source>
</evidence>
<protein>
    <recommendedName>
        <fullName evidence="3">Lipoprotein</fullName>
    </recommendedName>
</protein>
<dbReference type="PROSITE" id="PS51257">
    <property type="entry name" value="PROKAR_LIPOPROTEIN"/>
    <property type="match status" value="1"/>
</dbReference>
<organism evidence="1 2">
    <name type="scientific">Myroides odoratus</name>
    <name type="common">Flavobacterium odoratum</name>
    <dbReference type="NCBI Taxonomy" id="256"/>
    <lineage>
        <taxon>Bacteria</taxon>
        <taxon>Pseudomonadati</taxon>
        <taxon>Bacteroidota</taxon>
        <taxon>Flavobacteriia</taxon>
        <taxon>Flavobacteriales</taxon>
        <taxon>Flavobacteriaceae</taxon>
        <taxon>Myroides</taxon>
    </lineage>
</organism>
<proteinExistence type="predicted"/>
<name>A0A9Q7E6R4_MYROD</name>
<evidence type="ECO:0000313" key="1">
    <source>
        <dbReference type="EMBL" id="QQT98545.1"/>
    </source>
</evidence>
<dbReference type="OrthoDB" id="9952175at2"/>
<dbReference type="EMBL" id="CP068108">
    <property type="protein sequence ID" value="QQT98545.1"/>
    <property type="molecule type" value="Genomic_DNA"/>
</dbReference>
<evidence type="ECO:0000313" key="2">
    <source>
        <dbReference type="Proteomes" id="UP000596202"/>
    </source>
</evidence>
<gene>
    <name evidence="1" type="ORF">I6I88_09915</name>
</gene>
<reference evidence="1 2" key="1">
    <citation type="submission" date="2021-01" db="EMBL/GenBank/DDBJ databases">
        <title>FDA dAtabase for Regulatory Grade micrObial Sequences (FDA-ARGOS): Supporting development and validation of Infectious Disease Dx tests.</title>
        <authorList>
            <person name="Sproer C."/>
            <person name="Gronow S."/>
            <person name="Severitt S."/>
            <person name="Schroder I."/>
            <person name="Tallon L."/>
            <person name="Sadzewicz L."/>
            <person name="Zhao X."/>
            <person name="Boylan J."/>
            <person name="Ott S."/>
            <person name="Bowen H."/>
            <person name="Vavikolanu K."/>
            <person name="Mehta A."/>
            <person name="Aluvathingal J."/>
            <person name="Nadendla S."/>
            <person name="Lowell S."/>
            <person name="Myers T."/>
            <person name="Yan Y."/>
            <person name="Sichtig H."/>
        </authorList>
    </citation>
    <scope>NUCLEOTIDE SEQUENCE [LARGE SCALE GENOMIC DNA]</scope>
    <source>
        <strain evidence="1 2">FDAARGOS_1131</strain>
    </source>
</reference>
<accession>A0A9Q7E6R4</accession>